<sequence>MLRKPHDRMFRKAQMKLFTMIVSILLAVFIALIGSINVITKEVMRGQSKEVLMQIASGIEYNDKNSTFTYTKPVEPKGEKRDKGGNPPAKPSETAKPTTTEAPTTTTATTVTTKADETTQAVPSTDESTEFIEQFTTDEPEYYEEPHEEQPAETQPPETQPSEAQTTAPSGGQQSWAAWGQQDWNNWNQQGQPDWNNWSQQDWDNFWKNWNNNNGGQQGQQDWNNWNNWGQQNGGNDPNNPWNPWDQTNPWNPWNQMNPWNPWMQWNGGMAGTPKMNSKEPDKNGIKIYEDKQEYKRYRENGEPLDDENAEAEDELIAEPQSFGGEAVLVNTVYTGEPVLEGFTVLSNSESSGAPTAMASPASEPNPMAYSKVEPIPKTLGSIDFFVIMADTKGNYLATLNNDKLDSIGAQDYITTILDNGKDTGMINGYQFYQTDKSNGTIMVLTDKSSEMDMLKQLKRTTIIIGLIALVVLSVFAYFLSLRSIQPIKVAFEKQKQFVSDASHELKTPLAVITTNADVLSEEIGANKWLEYIKAQTERMNVLVNDLLNLTRLENNTTDFERKYFNLSKAVINTALPFECQAFENNKKFEVNVEDDIMLSGSEKHIKQMTAIFIDNALKYSNDGGTVRVSLKRVGDRKLLSVYNTGQGIKEEDTEKIFERFYRSDESRNRSTGGYGLGLAIAKSVIDKHKFKVHVMNQPGKSVCFMVTMQ</sequence>
<accession>A0A1K1NRI3</accession>
<dbReference type="RefSeq" id="WP_081367850.1">
    <property type="nucleotide sequence ID" value="NZ_FPIP01000005.1"/>
</dbReference>
<dbReference type="SUPFAM" id="SSF47384">
    <property type="entry name" value="Homodimeric domain of signal transducing histidine kinase"/>
    <property type="match status" value="1"/>
</dbReference>
<dbReference type="GO" id="GO:0016036">
    <property type="term" value="P:cellular response to phosphate starvation"/>
    <property type="evidence" value="ECO:0007669"/>
    <property type="project" value="TreeGrafter"/>
</dbReference>
<dbReference type="PANTHER" id="PTHR45453">
    <property type="entry name" value="PHOSPHATE REGULON SENSOR PROTEIN PHOR"/>
    <property type="match status" value="1"/>
</dbReference>
<keyword evidence="6 12" id="KW-0418">Kinase</keyword>
<dbReference type="Pfam" id="PF02518">
    <property type="entry name" value="HATPase_c"/>
    <property type="match status" value="1"/>
</dbReference>
<feature type="region of interest" description="Disordered" evidence="9">
    <location>
        <begin position="142"/>
        <end position="244"/>
    </location>
</feature>
<dbReference type="Gene3D" id="1.10.287.130">
    <property type="match status" value="1"/>
</dbReference>
<keyword evidence="4" id="KW-0597">Phosphoprotein</keyword>
<comment type="catalytic activity">
    <reaction evidence="1">
        <text>ATP + protein L-histidine = ADP + protein N-phospho-L-histidine.</text>
        <dbReference type="EC" id="2.7.13.3"/>
    </reaction>
</comment>
<dbReference type="CDD" id="cd00075">
    <property type="entry name" value="HATPase"/>
    <property type="match status" value="1"/>
</dbReference>
<feature type="compositionally biased region" description="Low complexity" evidence="9">
    <location>
        <begin position="91"/>
        <end position="113"/>
    </location>
</feature>
<dbReference type="InterPro" id="IPR003594">
    <property type="entry name" value="HATPase_dom"/>
</dbReference>
<dbReference type="SMART" id="SM00388">
    <property type="entry name" value="HisKA"/>
    <property type="match status" value="1"/>
</dbReference>
<dbReference type="Pfam" id="PF00512">
    <property type="entry name" value="HisKA"/>
    <property type="match status" value="1"/>
</dbReference>
<dbReference type="InterPro" id="IPR036890">
    <property type="entry name" value="HATPase_C_sf"/>
</dbReference>
<name>A0A1K1NRI3_RUMFL</name>
<feature type="transmembrane region" description="Helical" evidence="10">
    <location>
        <begin position="20"/>
        <end position="39"/>
    </location>
</feature>
<evidence type="ECO:0000256" key="6">
    <source>
        <dbReference type="ARBA" id="ARBA00022777"/>
    </source>
</evidence>
<dbReference type="InterPro" id="IPR050351">
    <property type="entry name" value="BphY/WalK/GraS-like"/>
</dbReference>
<evidence type="ECO:0000256" key="9">
    <source>
        <dbReference type="SAM" id="MobiDB-lite"/>
    </source>
</evidence>
<gene>
    <name evidence="12" type="ORF">SAMN02910280_2199</name>
</gene>
<dbReference type="PANTHER" id="PTHR45453:SF1">
    <property type="entry name" value="PHOSPHATE REGULON SENSOR PROTEIN PHOR"/>
    <property type="match status" value="1"/>
</dbReference>
<dbReference type="SMART" id="SM00387">
    <property type="entry name" value="HATPase_c"/>
    <property type="match status" value="1"/>
</dbReference>
<dbReference type="EMBL" id="FPIP01000005">
    <property type="protein sequence ID" value="SFW37927.1"/>
    <property type="molecule type" value="Genomic_DNA"/>
</dbReference>
<evidence type="ECO:0000313" key="12">
    <source>
        <dbReference type="EMBL" id="SFW37927.1"/>
    </source>
</evidence>
<evidence type="ECO:0000256" key="10">
    <source>
        <dbReference type="SAM" id="Phobius"/>
    </source>
</evidence>
<evidence type="ECO:0000256" key="3">
    <source>
        <dbReference type="ARBA" id="ARBA00012438"/>
    </source>
</evidence>
<evidence type="ECO:0000313" key="13">
    <source>
        <dbReference type="Proteomes" id="UP000183461"/>
    </source>
</evidence>
<feature type="domain" description="Histidine kinase" evidence="11">
    <location>
        <begin position="501"/>
        <end position="710"/>
    </location>
</feature>
<proteinExistence type="predicted"/>
<evidence type="ECO:0000256" key="8">
    <source>
        <dbReference type="ARBA" id="ARBA00023136"/>
    </source>
</evidence>
<feature type="region of interest" description="Disordered" evidence="9">
    <location>
        <begin position="65"/>
        <end position="129"/>
    </location>
</feature>
<keyword evidence="10" id="KW-1133">Transmembrane helix</keyword>
<keyword evidence="5" id="KW-0808">Transferase</keyword>
<dbReference type="PROSITE" id="PS50109">
    <property type="entry name" value="HIS_KIN"/>
    <property type="match status" value="1"/>
</dbReference>
<evidence type="ECO:0000259" key="11">
    <source>
        <dbReference type="PROSITE" id="PS50109"/>
    </source>
</evidence>
<keyword evidence="8 10" id="KW-0472">Membrane</keyword>
<dbReference type="FunFam" id="1.10.287.130:FF:000001">
    <property type="entry name" value="Two-component sensor histidine kinase"/>
    <property type="match status" value="1"/>
</dbReference>
<keyword evidence="10" id="KW-0812">Transmembrane</keyword>
<dbReference type="Proteomes" id="UP000183461">
    <property type="component" value="Unassembled WGS sequence"/>
</dbReference>
<dbReference type="AlphaFoldDB" id="A0A1K1NRI3"/>
<dbReference type="Gene3D" id="3.30.565.10">
    <property type="entry name" value="Histidine kinase-like ATPase, C-terminal domain"/>
    <property type="match status" value="1"/>
</dbReference>
<keyword evidence="7" id="KW-0902">Two-component regulatory system</keyword>
<dbReference type="InterPro" id="IPR005467">
    <property type="entry name" value="His_kinase_dom"/>
</dbReference>
<comment type="subcellular location">
    <subcellularLocation>
        <location evidence="2">Membrane</location>
    </subcellularLocation>
</comment>
<dbReference type="FunFam" id="3.30.565.10:FF:000006">
    <property type="entry name" value="Sensor histidine kinase WalK"/>
    <property type="match status" value="1"/>
</dbReference>
<dbReference type="EC" id="2.7.13.3" evidence="3"/>
<dbReference type="InterPro" id="IPR004358">
    <property type="entry name" value="Sig_transdc_His_kin-like_C"/>
</dbReference>
<feature type="compositionally biased region" description="Basic and acidic residues" evidence="9">
    <location>
        <begin position="74"/>
        <end position="84"/>
    </location>
</feature>
<dbReference type="InterPro" id="IPR036097">
    <property type="entry name" value="HisK_dim/P_sf"/>
</dbReference>
<dbReference type="GO" id="GO:0005886">
    <property type="term" value="C:plasma membrane"/>
    <property type="evidence" value="ECO:0007669"/>
    <property type="project" value="TreeGrafter"/>
</dbReference>
<dbReference type="GO" id="GO:0004721">
    <property type="term" value="F:phosphoprotein phosphatase activity"/>
    <property type="evidence" value="ECO:0007669"/>
    <property type="project" value="TreeGrafter"/>
</dbReference>
<evidence type="ECO:0000256" key="4">
    <source>
        <dbReference type="ARBA" id="ARBA00022553"/>
    </source>
</evidence>
<feature type="transmembrane region" description="Helical" evidence="10">
    <location>
        <begin position="462"/>
        <end position="480"/>
    </location>
</feature>
<evidence type="ECO:0000256" key="2">
    <source>
        <dbReference type="ARBA" id="ARBA00004370"/>
    </source>
</evidence>
<dbReference type="GO" id="GO:0000155">
    <property type="term" value="F:phosphorelay sensor kinase activity"/>
    <property type="evidence" value="ECO:0007669"/>
    <property type="project" value="InterPro"/>
</dbReference>
<dbReference type="CDD" id="cd00082">
    <property type="entry name" value="HisKA"/>
    <property type="match status" value="1"/>
</dbReference>
<dbReference type="PRINTS" id="PR00344">
    <property type="entry name" value="BCTRLSENSOR"/>
</dbReference>
<protein>
    <recommendedName>
        <fullName evidence="3">histidine kinase</fullName>
        <ecNumber evidence="3">2.7.13.3</ecNumber>
    </recommendedName>
</protein>
<evidence type="ECO:0000256" key="1">
    <source>
        <dbReference type="ARBA" id="ARBA00000085"/>
    </source>
</evidence>
<reference evidence="12 13" key="1">
    <citation type="submission" date="2016-11" db="EMBL/GenBank/DDBJ databases">
        <authorList>
            <person name="Jaros S."/>
            <person name="Januszkiewicz K."/>
            <person name="Wedrychowicz H."/>
        </authorList>
    </citation>
    <scope>NUCLEOTIDE SEQUENCE [LARGE SCALE GENOMIC DNA]</scope>
    <source>
        <strain evidence="12 13">YL228</strain>
    </source>
</reference>
<evidence type="ECO:0000256" key="5">
    <source>
        <dbReference type="ARBA" id="ARBA00022679"/>
    </source>
</evidence>
<dbReference type="InterPro" id="IPR003661">
    <property type="entry name" value="HisK_dim/P_dom"/>
</dbReference>
<dbReference type="SUPFAM" id="SSF55874">
    <property type="entry name" value="ATPase domain of HSP90 chaperone/DNA topoisomerase II/histidine kinase"/>
    <property type="match status" value="1"/>
</dbReference>
<feature type="compositionally biased region" description="Low complexity" evidence="9">
    <location>
        <begin position="152"/>
        <end position="244"/>
    </location>
</feature>
<organism evidence="12 13">
    <name type="scientific">Ruminococcus flavefaciens</name>
    <dbReference type="NCBI Taxonomy" id="1265"/>
    <lineage>
        <taxon>Bacteria</taxon>
        <taxon>Bacillati</taxon>
        <taxon>Bacillota</taxon>
        <taxon>Clostridia</taxon>
        <taxon>Eubacteriales</taxon>
        <taxon>Oscillospiraceae</taxon>
        <taxon>Ruminococcus</taxon>
    </lineage>
</organism>
<evidence type="ECO:0000256" key="7">
    <source>
        <dbReference type="ARBA" id="ARBA00023012"/>
    </source>
</evidence>